<evidence type="ECO:0000259" key="1">
    <source>
        <dbReference type="Pfam" id="PF01370"/>
    </source>
</evidence>
<dbReference type="SUPFAM" id="SSF51735">
    <property type="entry name" value="NAD(P)-binding Rossmann-fold domains"/>
    <property type="match status" value="1"/>
</dbReference>
<dbReference type="PANTHER" id="PTHR48079">
    <property type="entry name" value="PROTEIN YEEZ"/>
    <property type="match status" value="1"/>
</dbReference>
<evidence type="ECO:0000313" key="3">
    <source>
        <dbReference type="Proteomes" id="UP000244248"/>
    </source>
</evidence>
<gene>
    <name evidence="2" type="ORF">CJD38_13415</name>
</gene>
<dbReference type="Pfam" id="PF01370">
    <property type="entry name" value="Epimerase"/>
    <property type="match status" value="1"/>
</dbReference>
<dbReference type="InterPro" id="IPR001509">
    <property type="entry name" value="Epimerase_deHydtase"/>
</dbReference>
<proteinExistence type="predicted"/>
<dbReference type="AlphaFoldDB" id="A0A2T5MD76"/>
<organism evidence="2 3">
    <name type="scientific">Stenotrophobium rhamnosiphilum</name>
    <dbReference type="NCBI Taxonomy" id="2029166"/>
    <lineage>
        <taxon>Bacteria</taxon>
        <taxon>Pseudomonadati</taxon>
        <taxon>Pseudomonadota</taxon>
        <taxon>Gammaproteobacteria</taxon>
        <taxon>Nevskiales</taxon>
        <taxon>Nevskiaceae</taxon>
        <taxon>Stenotrophobium</taxon>
    </lineage>
</organism>
<comment type="caution">
    <text evidence="2">The sequence shown here is derived from an EMBL/GenBank/DDBJ whole genome shotgun (WGS) entry which is preliminary data.</text>
</comment>
<evidence type="ECO:0000313" key="2">
    <source>
        <dbReference type="EMBL" id="PTU30507.1"/>
    </source>
</evidence>
<name>A0A2T5MD76_9GAMM</name>
<dbReference type="OrthoDB" id="9787292at2"/>
<dbReference type="GO" id="GO:0005737">
    <property type="term" value="C:cytoplasm"/>
    <property type="evidence" value="ECO:0007669"/>
    <property type="project" value="TreeGrafter"/>
</dbReference>
<dbReference type="RefSeq" id="WP_107940878.1">
    <property type="nucleotide sequence ID" value="NZ_QANS01000005.1"/>
</dbReference>
<dbReference type="InterPro" id="IPR051783">
    <property type="entry name" value="NAD(P)-dependent_oxidoreduct"/>
</dbReference>
<protein>
    <submittedName>
        <fullName evidence="2">Epimerase</fullName>
    </submittedName>
</protein>
<dbReference type="EMBL" id="QANS01000005">
    <property type="protein sequence ID" value="PTU30507.1"/>
    <property type="molecule type" value="Genomic_DNA"/>
</dbReference>
<dbReference type="InterPro" id="IPR036291">
    <property type="entry name" value="NAD(P)-bd_dom_sf"/>
</dbReference>
<keyword evidence="3" id="KW-1185">Reference proteome</keyword>
<feature type="domain" description="NAD-dependent epimerase/dehydratase" evidence="1">
    <location>
        <begin position="4"/>
        <end position="227"/>
    </location>
</feature>
<accession>A0A2T5MD76</accession>
<dbReference type="GO" id="GO:0004029">
    <property type="term" value="F:aldehyde dehydrogenase (NAD+) activity"/>
    <property type="evidence" value="ECO:0007669"/>
    <property type="project" value="TreeGrafter"/>
</dbReference>
<reference evidence="2 3" key="1">
    <citation type="submission" date="2018-04" db="EMBL/GenBank/DDBJ databases">
        <title>Novel species isolated from glacier.</title>
        <authorList>
            <person name="Liu Q."/>
            <person name="Xin Y.-H."/>
        </authorList>
    </citation>
    <scope>NUCLEOTIDE SEQUENCE [LARGE SCALE GENOMIC DNA]</scope>
    <source>
        <strain evidence="2 3">GT1R17</strain>
    </source>
</reference>
<dbReference type="Proteomes" id="UP000244248">
    <property type="component" value="Unassembled WGS sequence"/>
</dbReference>
<sequence>MIAAITGASGYVGLNLAQVLLDAGHQVRAIDRVRSPSLDPRVSFIEADILNPASIQAALEGVDVVYHLVAKITLAQEDPVAWTINVDGVRIVAEAALACKVKRMVHVSSIASFDQNKCNRQLSETLPRSTDAALPVYSRSKYAGEQEFLKVVAKGLDGVICYPTGVYGPTDFGSVISRLNVVFLDSARGKIPAMVAGGFDLVDVRDVAMGLLLASERGRTGENYLLGGHYIEMLDACRVAARYVGRPGPKFSIPMGFIQAIAPMVSKLSKNGGAEDGPFSKAALDAIATSPIVDRSKAERDLGYAPRPLEETMGDLIAFFVAKGHFKVDRAA</sequence>
<dbReference type="Gene3D" id="3.40.50.720">
    <property type="entry name" value="NAD(P)-binding Rossmann-like Domain"/>
    <property type="match status" value="1"/>
</dbReference>
<dbReference type="PANTHER" id="PTHR48079:SF6">
    <property type="entry name" value="NAD(P)-BINDING DOMAIN-CONTAINING PROTEIN-RELATED"/>
    <property type="match status" value="1"/>
</dbReference>